<evidence type="ECO:0000259" key="1">
    <source>
        <dbReference type="Pfam" id="PF13456"/>
    </source>
</evidence>
<evidence type="ECO:0000313" key="3">
    <source>
        <dbReference type="Proteomes" id="UP000324705"/>
    </source>
</evidence>
<dbReference type="Pfam" id="PF13456">
    <property type="entry name" value="RVT_3"/>
    <property type="match status" value="1"/>
</dbReference>
<dbReference type="GO" id="GO:0004523">
    <property type="term" value="F:RNA-DNA hybrid ribonuclease activity"/>
    <property type="evidence" value="ECO:0007669"/>
    <property type="project" value="InterPro"/>
</dbReference>
<dbReference type="PANTHER" id="PTHR47074:SF11">
    <property type="entry name" value="REVERSE TRANSCRIPTASE-LIKE PROTEIN"/>
    <property type="match status" value="1"/>
</dbReference>
<sequence>MDEDLMHALVHCSHAKRFSKEASLLFEVNLPRLHPSTWVRDILCDSQFSENDCATIITIMWAIWMSHNRRTHDQEIIDPAASVRRIREDLALSDIPRQSFIPLPGHGWQPPEDECIKINTDAAIHRNAGNTGLGGVARSSSAVLGAWCKPYVGVTDPFIAEVLSLREGVIFAKLRGYAHVRLESDCLVAINLWNSSYIDRSVVAPIMLKIRELFASFLSFHIAHVFRAANGPAYLCAKCACTLTMTESWLDSTPSFLVSSLLADCPANAFP</sequence>
<dbReference type="InterPro" id="IPR012337">
    <property type="entry name" value="RNaseH-like_sf"/>
</dbReference>
<proteinExistence type="predicted"/>
<dbReference type="AlphaFoldDB" id="A0A9R0VFR4"/>
<protein>
    <recommendedName>
        <fullName evidence="1">RNase H type-1 domain-containing protein</fullName>
    </recommendedName>
</protein>
<evidence type="ECO:0000313" key="2">
    <source>
        <dbReference type="EMBL" id="VAH55417.1"/>
    </source>
</evidence>
<dbReference type="InterPro" id="IPR036397">
    <property type="entry name" value="RNaseH_sf"/>
</dbReference>
<dbReference type="InterPro" id="IPR044730">
    <property type="entry name" value="RNase_H-like_dom_plant"/>
</dbReference>
<dbReference type="OMA" id="PPEDECI"/>
<dbReference type="CDD" id="cd06222">
    <property type="entry name" value="RNase_H_like"/>
    <property type="match status" value="1"/>
</dbReference>
<dbReference type="InterPro" id="IPR002156">
    <property type="entry name" value="RNaseH_domain"/>
</dbReference>
<name>A0A9R0VFR4_TRITD</name>
<dbReference type="PANTHER" id="PTHR47074">
    <property type="entry name" value="BNAC02G40300D PROTEIN"/>
    <property type="match status" value="1"/>
</dbReference>
<dbReference type="EMBL" id="LT934115">
    <property type="protein sequence ID" value="VAH55417.1"/>
    <property type="molecule type" value="Genomic_DNA"/>
</dbReference>
<dbReference type="Gene3D" id="3.30.420.10">
    <property type="entry name" value="Ribonuclease H-like superfamily/Ribonuclease H"/>
    <property type="match status" value="1"/>
</dbReference>
<dbReference type="Proteomes" id="UP000324705">
    <property type="component" value="Chromosome 3A"/>
</dbReference>
<dbReference type="SUPFAM" id="SSF53098">
    <property type="entry name" value="Ribonuclease H-like"/>
    <property type="match status" value="1"/>
</dbReference>
<feature type="domain" description="RNase H type-1" evidence="1">
    <location>
        <begin position="119"/>
        <end position="239"/>
    </location>
</feature>
<keyword evidence="3" id="KW-1185">Reference proteome</keyword>
<dbReference type="InterPro" id="IPR052929">
    <property type="entry name" value="RNase_H-like_EbsB-rel"/>
</dbReference>
<dbReference type="GO" id="GO:0003676">
    <property type="term" value="F:nucleic acid binding"/>
    <property type="evidence" value="ECO:0007669"/>
    <property type="project" value="InterPro"/>
</dbReference>
<accession>A0A9R0VFR4</accession>
<organism evidence="2 3">
    <name type="scientific">Triticum turgidum subsp. durum</name>
    <name type="common">Durum wheat</name>
    <name type="synonym">Triticum durum</name>
    <dbReference type="NCBI Taxonomy" id="4567"/>
    <lineage>
        <taxon>Eukaryota</taxon>
        <taxon>Viridiplantae</taxon>
        <taxon>Streptophyta</taxon>
        <taxon>Embryophyta</taxon>
        <taxon>Tracheophyta</taxon>
        <taxon>Spermatophyta</taxon>
        <taxon>Magnoliopsida</taxon>
        <taxon>Liliopsida</taxon>
        <taxon>Poales</taxon>
        <taxon>Poaceae</taxon>
        <taxon>BOP clade</taxon>
        <taxon>Pooideae</taxon>
        <taxon>Triticodae</taxon>
        <taxon>Triticeae</taxon>
        <taxon>Triticinae</taxon>
        <taxon>Triticum</taxon>
    </lineage>
</organism>
<reference evidence="2 3" key="1">
    <citation type="submission" date="2017-09" db="EMBL/GenBank/DDBJ databases">
        <authorList>
            <consortium name="International Durum Wheat Genome Sequencing Consortium (IDWGSC)"/>
            <person name="Milanesi L."/>
        </authorList>
    </citation>
    <scope>NUCLEOTIDE SEQUENCE [LARGE SCALE GENOMIC DNA]</scope>
    <source>
        <strain evidence="3">cv. Svevo</strain>
    </source>
</reference>
<gene>
    <name evidence="2" type="ORF">TRITD_3Av1G001340</name>
</gene>
<dbReference type="Gramene" id="TRITD3Av1G001340.1">
    <property type="protein sequence ID" value="TRITD3Av1G001340.1"/>
    <property type="gene ID" value="TRITD3Av1G001340"/>
</dbReference>